<comment type="similarity">
    <text evidence="9">Belongs to the DRC2 family.</text>
</comment>
<evidence type="ECO:0000256" key="2">
    <source>
        <dbReference type="ARBA" id="ARBA00022490"/>
    </source>
</evidence>
<dbReference type="PANTHER" id="PTHR21625">
    <property type="entry name" value="NYD-SP28 PROTEIN"/>
    <property type="match status" value="1"/>
</dbReference>
<evidence type="ECO:0000256" key="10">
    <source>
        <dbReference type="ARBA" id="ARBA00040899"/>
    </source>
</evidence>
<dbReference type="Pfam" id="PF14772">
    <property type="entry name" value="NYD-SP28"/>
    <property type="match status" value="1"/>
</dbReference>
<evidence type="ECO:0000256" key="4">
    <source>
        <dbReference type="ARBA" id="ARBA00023054"/>
    </source>
</evidence>
<name>A0A8K0P097_LADFU</name>
<evidence type="ECO:0000313" key="15">
    <source>
        <dbReference type="Proteomes" id="UP000792457"/>
    </source>
</evidence>
<keyword evidence="4" id="KW-0175">Coiled coil</keyword>
<dbReference type="GO" id="GO:0003352">
    <property type="term" value="P:regulation of cilium movement"/>
    <property type="evidence" value="ECO:0007669"/>
    <property type="project" value="TreeGrafter"/>
</dbReference>
<reference evidence="14" key="1">
    <citation type="submission" date="2013-04" db="EMBL/GenBank/DDBJ databases">
        <authorList>
            <person name="Qu J."/>
            <person name="Murali S.C."/>
            <person name="Bandaranaike D."/>
            <person name="Bellair M."/>
            <person name="Blankenburg K."/>
            <person name="Chao H."/>
            <person name="Dinh H."/>
            <person name="Doddapaneni H."/>
            <person name="Downs B."/>
            <person name="Dugan-Rocha S."/>
            <person name="Elkadiri S."/>
            <person name="Gnanaolivu R.D."/>
            <person name="Hernandez B."/>
            <person name="Javaid M."/>
            <person name="Jayaseelan J.C."/>
            <person name="Lee S."/>
            <person name="Li M."/>
            <person name="Ming W."/>
            <person name="Munidasa M."/>
            <person name="Muniz J."/>
            <person name="Nguyen L."/>
            <person name="Ongeri F."/>
            <person name="Osuji N."/>
            <person name="Pu L.-L."/>
            <person name="Puazo M."/>
            <person name="Qu C."/>
            <person name="Quiroz J."/>
            <person name="Raj R."/>
            <person name="Weissenberger G."/>
            <person name="Xin Y."/>
            <person name="Zou X."/>
            <person name="Han Y."/>
            <person name="Richards S."/>
            <person name="Worley K."/>
            <person name="Muzny D."/>
            <person name="Gibbs R."/>
        </authorList>
    </citation>
    <scope>NUCLEOTIDE SEQUENCE</scope>
    <source>
        <strain evidence="14">Sampled in the wild</strain>
    </source>
</reference>
<dbReference type="PANTHER" id="PTHR21625:SF0">
    <property type="entry name" value="DYNEIN REGULATORY COMPLEX SUBUNIT 2"/>
    <property type="match status" value="1"/>
</dbReference>
<dbReference type="InterPro" id="IPR039505">
    <property type="entry name" value="DRC1/2_N"/>
</dbReference>
<keyword evidence="6" id="KW-0206">Cytoskeleton</keyword>
<evidence type="ECO:0000313" key="14">
    <source>
        <dbReference type="EMBL" id="KAG8228696.1"/>
    </source>
</evidence>
<sequence>MGPKKKSKASKFARMTEEEKARYLQHRAAIEEEARRRKQELVFTFLKSKFKREEAFARINLAKINQQWRQILRNVKIEEMKKDLEAQKESFWRLISKKDQTIQNLLYSLQEAELQYRRNLHSHICATDRLIGKNLKYSLHSIVFS</sequence>
<dbReference type="GO" id="GO:0005858">
    <property type="term" value="C:axonemal dynein complex"/>
    <property type="evidence" value="ECO:0007669"/>
    <property type="project" value="InterPro"/>
</dbReference>
<protein>
    <recommendedName>
        <fullName evidence="10">Dynein regulatory complex subunit 2</fullName>
    </recommendedName>
    <alternativeName>
        <fullName evidence="11">Coiled-coil domain-containing protein 65</fullName>
    </alternativeName>
</protein>
<evidence type="ECO:0000256" key="12">
    <source>
        <dbReference type="ARBA" id="ARBA00045865"/>
    </source>
</evidence>
<keyword evidence="7" id="KW-0966">Cell projection</keyword>
<dbReference type="GO" id="GO:0060285">
    <property type="term" value="P:cilium-dependent cell motility"/>
    <property type="evidence" value="ECO:0007669"/>
    <property type="project" value="TreeGrafter"/>
</dbReference>
<gene>
    <name evidence="14" type="ORF">J437_LFUL008685</name>
</gene>
<comment type="caution">
    <text evidence="14">The sequence shown here is derived from an EMBL/GenBank/DDBJ whole genome shotgun (WGS) entry which is preliminary data.</text>
</comment>
<reference evidence="14" key="2">
    <citation type="submission" date="2017-10" db="EMBL/GenBank/DDBJ databases">
        <title>Ladona fulva Genome sequencing and assembly.</title>
        <authorList>
            <person name="Murali S."/>
            <person name="Richards S."/>
            <person name="Bandaranaike D."/>
            <person name="Bellair M."/>
            <person name="Blankenburg K."/>
            <person name="Chao H."/>
            <person name="Dinh H."/>
            <person name="Doddapaneni H."/>
            <person name="Dugan-Rocha S."/>
            <person name="Elkadiri S."/>
            <person name="Gnanaolivu R."/>
            <person name="Hernandez B."/>
            <person name="Skinner E."/>
            <person name="Javaid M."/>
            <person name="Lee S."/>
            <person name="Li M."/>
            <person name="Ming W."/>
            <person name="Munidasa M."/>
            <person name="Muniz J."/>
            <person name="Nguyen L."/>
            <person name="Hughes D."/>
            <person name="Osuji N."/>
            <person name="Pu L.-L."/>
            <person name="Puazo M."/>
            <person name="Qu C."/>
            <person name="Quiroz J."/>
            <person name="Raj R."/>
            <person name="Weissenberger G."/>
            <person name="Xin Y."/>
            <person name="Zou X."/>
            <person name="Han Y."/>
            <person name="Worley K."/>
            <person name="Muzny D."/>
            <person name="Gibbs R."/>
        </authorList>
    </citation>
    <scope>NUCLEOTIDE SEQUENCE</scope>
    <source>
        <strain evidence="14">Sampled in the wild</strain>
    </source>
</reference>
<dbReference type="AlphaFoldDB" id="A0A8K0P097"/>
<organism evidence="14 15">
    <name type="scientific">Ladona fulva</name>
    <name type="common">Scarce chaser dragonfly</name>
    <name type="synonym">Libellula fulva</name>
    <dbReference type="NCBI Taxonomy" id="123851"/>
    <lineage>
        <taxon>Eukaryota</taxon>
        <taxon>Metazoa</taxon>
        <taxon>Ecdysozoa</taxon>
        <taxon>Arthropoda</taxon>
        <taxon>Hexapoda</taxon>
        <taxon>Insecta</taxon>
        <taxon>Pterygota</taxon>
        <taxon>Palaeoptera</taxon>
        <taxon>Odonata</taxon>
        <taxon>Epiprocta</taxon>
        <taxon>Anisoptera</taxon>
        <taxon>Libelluloidea</taxon>
        <taxon>Libellulidae</taxon>
        <taxon>Ladona</taxon>
    </lineage>
</organism>
<comment type="subcellular location">
    <subcellularLocation>
        <location evidence="1">Cytoplasm</location>
        <location evidence="1">Cytoskeleton</location>
        <location evidence="1">Flagellum axoneme</location>
    </subcellularLocation>
    <subcellularLocation>
        <location evidence="8">Cytoplasm</location>
        <location evidence="8">Cytoskeleton</location>
        <location evidence="8">Flagellum basal body</location>
    </subcellularLocation>
</comment>
<evidence type="ECO:0000256" key="1">
    <source>
        <dbReference type="ARBA" id="ARBA00004611"/>
    </source>
</evidence>
<evidence type="ECO:0000256" key="8">
    <source>
        <dbReference type="ARBA" id="ARBA00037841"/>
    </source>
</evidence>
<evidence type="ECO:0000259" key="13">
    <source>
        <dbReference type="Pfam" id="PF14772"/>
    </source>
</evidence>
<dbReference type="InterPro" id="IPR039750">
    <property type="entry name" value="DRC1/DRC2"/>
</dbReference>
<accession>A0A8K0P097</accession>
<dbReference type="OrthoDB" id="7760980at2759"/>
<evidence type="ECO:0000256" key="7">
    <source>
        <dbReference type="ARBA" id="ARBA00023273"/>
    </source>
</evidence>
<evidence type="ECO:0000256" key="9">
    <source>
        <dbReference type="ARBA" id="ARBA00038424"/>
    </source>
</evidence>
<evidence type="ECO:0000256" key="6">
    <source>
        <dbReference type="ARBA" id="ARBA00023212"/>
    </source>
</evidence>
<keyword evidence="5" id="KW-0969">Cilium</keyword>
<dbReference type="GO" id="GO:0070286">
    <property type="term" value="P:axonemal dynein complex assembly"/>
    <property type="evidence" value="ECO:0007669"/>
    <property type="project" value="InterPro"/>
</dbReference>
<feature type="domain" description="Dynein regulatory complex protein 1/2 N-terminal" evidence="13">
    <location>
        <begin position="26"/>
        <end position="123"/>
    </location>
</feature>
<keyword evidence="15" id="KW-1185">Reference proteome</keyword>
<keyword evidence="2" id="KW-0963">Cytoplasm</keyword>
<evidence type="ECO:0000256" key="11">
    <source>
        <dbReference type="ARBA" id="ARBA00041517"/>
    </source>
</evidence>
<comment type="function">
    <text evidence="12">Component of the nexin-dynein regulatory complex (N-DRC), a key regulator of ciliary/flagellar motility which maintains the alignment and integrity of the distal axoneme and regulates microtubule sliding in motile axonemes. Plays a critical role in the assembly of N-DRC and also stabilizes the assembly of multiple inner dynein arms and radial spokes. Coassembles with DRC1 to form a central scaffold needed for assembly of the N-DRC and its attachment to the outer doublet microtubules.</text>
</comment>
<proteinExistence type="inferred from homology"/>
<keyword evidence="3" id="KW-0282">Flagellum</keyword>
<dbReference type="EMBL" id="KZ308381">
    <property type="protein sequence ID" value="KAG8228696.1"/>
    <property type="molecule type" value="Genomic_DNA"/>
</dbReference>
<evidence type="ECO:0000256" key="5">
    <source>
        <dbReference type="ARBA" id="ARBA00023069"/>
    </source>
</evidence>
<evidence type="ECO:0000256" key="3">
    <source>
        <dbReference type="ARBA" id="ARBA00022846"/>
    </source>
</evidence>
<dbReference type="Proteomes" id="UP000792457">
    <property type="component" value="Unassembled WGS sequence"/>
</dbReference>